<organism evidence="5 6">
    <name type="scientific">Stenotrophomonas maltophilia</name>
    <name type="common">Pseudomonas maltophilia</name>
    <name type="synonym">Xanthomonas maltophilia</name>
    <dbReference type="NCBI Taxonomy" id="40324"/>
    <lineage>
        <taxon>Bacteria</taxon>
        <taxon>Pseudomonadati</taxon>
        <taxon>Pseudomonadota</taxon>
        <taxon>Gammaproteobacteria</taxon>
        <taxon>Lysobacterales</taxon>
        <taxon>Lysobacteraceae</taxon>
        <taxon>Stenotrophomonas</taxon>
        <taxon>Stenotrophomonas maltophilia group</taxon>
    </lineage>
</organism>
<dbReference type="InterPro" id="IPR002347">
    <property type="entry name" value="SDR_fam"/>
</dbReference>
<dbReference type="EMBL" id="NEQV01000006">
    <property type="protein sequence ID" value="PJL25356.1"/>
    <property type="molecule type" value="Genomic_DNA"/>
</dbReference>
<evidence type="ECO:0000313" key="3">
    <source>
        <dbReference type="EMBL" id="EKZ1925712.1"/>
    </source>
</evidence>
<dbReference type="Gene3D" id="3.40.50.720">
    <property type="entry name" value="NAD(P)-binding Rossmann-like Domain"/>
    <property type="match status" value="1"/>
</dbReference>
<dbReference type="Proteomes" id="UP001225498">
    <property type="component" value="Unassembled WGS sequence"/>
</dbReference>
<dbReference type="Proteomes" id="UP000230167">
    <property type="component" value="Unassembled WGS sequence"/>
</dbReference>
<dbReference type="SUPFAM" id="SSF51735">
    <property type="entry name" value="NAD(P)-binding Rossmann-fold domains"/>
    <property type="match status" value="1"/>
</dbReference>
<dbReference type="AlphaFoldDB" id="A0A246IP27"/>
<dbReference type="CDD" id="cd05233">
    <property type="entry name" value="SDR_c"/>
    <property type="match status" value="1"/>
</dbReference>
<accession>A0A246IP27</accession>
<dbReference type="GO" id="GO:0016020">
    <property type="term" value="C:membrane"/>
    <property type="evidence" value="ECO:0007669"/>
    <property type="project" value="TreeGrafter"/>
</dbReference>
<dbReference type="PANTHER" id="PTHR44196:SF1">
    <property type="entry name" value="DEHYDROGENASE_REDUCTASE SDR FAMILY MEMBER 7B"/>
    <property type="match status" value="1"/>
</dbReference>
<evidence type="ECO:0000256" key="1">
    <source>
        <dbReference type="ARBA" id="ARBA00006484"/>
    </source>
</evidence>
<reference evidence="3" key="3">
    <citation type="submission" date="2023-08" db="EMBL/GenBank/DDBJ databases">
        <authorList>
            <consortium name="Clinical and Environmental Microbiology Branch: Whole genome sequencing antimicrobial resistance pathogens in the healthcare setting"/>
        </authorList>
    </citation>
    <scope>NUCLEOTIDE SEQUENCE</scope>
    <source>
        <strain evidence="3">2023CJ-00293</strain>
    </source>
</reference>
<evidence type="ECO:0000313" key="6">
    <source>
        <dbReference type="Proteomes" id="UP000230167"/>
    </source>
</evidence>
<dbReference type="Pfam" id="PF00106">
    <property type="entry name" value="adh_short"/>
    <property type="match status" value="1"/>
</dbReference>
<protein>
    <submittedName>
        <fullName evidence="3">SDR family NAD(P)-dependent oxidoreductase</fullName>
    </submittedName>
</protein>
<dbReference type="EMBL" id="ABLTIR010000008">
    <property type="protein sequence ID" value="EKZ1925712.1"/>
    <property type="molecule type" value="Genomic_DNA"/>
</dbReference>
<proteinExistence type="inferred from homology"/>
<evidence type="ECO:0000313" key="4">
    <source>
        <dbReference type="EMBL" id="MBH1790904.1"/>
    </source>
</evidence>
<gene>
    <name evidence="5" type="ORF">B9Y64_17730</name>
    <name evidence="4" type="ORF">I5V89_13585</name>
    <name evidence="3" type="ORF">REH87_000683</name>
</gene>
<sequence length="244" mass="25769">MTEASYSLRNRCVAITGAGSGIGLATAEMILRSGGSVLGGSRRLGDFKRLQDEFGADRAYWMRLDVRDPDSVGAFASCGIDHFGSVHSVVANAGVGYYGGVADASDDQVIEMCEINYLGTVLTVRAFLPHLRSVGGGDILIVSSVAAHRSGADEAVYAGTKAAQLIFAGGLDREVRKDGIRVSAICPAGTHTSFAVGHGRTADDPRLSEFMAAQDVASQIVYCLQQPRTLRTGVWTTWSMSQSS</sequence>
<dbReference type="PRINTS" id="PR00081">
    <property type="entry name" value="GDHRDH"/>
</dbReference>
<dbReference type="OrthoDB" id="7301144at2"/>
<dbReference type="RefSeq" id="WP_075075813.1">
    <property type="nucleotide sequence ID" value="NZ_CBCPIZ010000008.1"/>
</dbReference>
<dbReference type="GO" id="GO:0016491">
    <property type="term" value="F:oxidoreductase activity"/>
    <property type="evidence" value="ECO:0007669"/>
    <property type="project" value="UniProtKB-KW"/>
</dbReference>
<comment type="similarity">
    <text evidence="1">Belongs to the short-chain dehydrogenases/reductases (SDR) family.</text>
</comment>
<comment type="caution">
    <text evidence="5">The sequence shown here is derived from an EMBL/GenBank/DDBJ whole genome shotgun (WGS) entry which is preliminary data.</text>
</comment>
<reference evidence="4" key="2">
    <citation type="submission" date="2020-11" db="EMBL/GenBank/DDBJ databases">
        <title>Enhanced detection system for hospital associated transmission using whole genome sequencing surveillance.</title>
        <authorList>
            <person name="Harrison L.H."/>
            <person name="Van Tyne D."/>
            <person name="Marsh J.W."/>
            <person name="Griffith M.P."/>
            <person name="Snyder D.J."/>
            <person name="Cooper V.S."/>
            <person name="Mustapha M."/>
        </authorList>
    </citation>
    <scope>NUCLEOTIDE SEQUENCE</scope>
    <source>
        <strain evidence="4">STEN00053</strain>
    </source>
</reference>
<dbReference type="GeneID" id="93743254"/>
<dbReference type="EMBL" id="JADUOV010000009">
    <property type="protein sequence ID" value="MBH1790904.1"/>
    <property type="molecule type" value="Genomic_DNA"/>
</dbReference>
<keyword evidence="2" id="KW-0560">Oxidoreductase</keyword>
<evidence type="ECO:0000313" key="5">
    <source>
        <dbReference type="EMBL" id="PJL25356.1"/>
    </source>
</evidence>
<dbReference type="InterPro" id="IPR036291">
    <property type="entry name" value="NAD(P)-bd_dom_sf"/>
</dbReference>
<evidence type="ECO:0000256" key="2">
    <source>
        <dbReference type="ARBA" id="ARBA00023002"/>
    </source>
</evidence>
<name>A0A246IP27_STEMA</name>
<reference evidence="5 6" key="1">
    <citation type="journal article" date="2017" name="Front. Microbiol.">
        <title>Double-Face Meets the Bacterial World: The Opportunistic Pathogen Stenotrophomonas maltophilia.</title>
        <authorList>
            <person name="Lira F."/>
            <person name="Berg G."/>
            <person name="Martinez J.L."/>
        </authorList>
    </citation>
    <scope>NUCLEOTIDE SEQUENCE [LARGE SCALE GENOMIC DNA]</scope>
    <source>
        <strain evidence="5 6">EA1</strain>
    </source>
</reference>
<dbReference type="Proteomes" id="UP000634179">
    <property type="component" value="Unassembled WGS sequence"/>
</dbReference>
<dbReference type="PANTHER" id="PTHR44196">
    <property type="entry name" value="DEHYDROGENASE/REDUCTASE SDR FAMILY MEMBER 7B"/>
    <property type="match status" value="1"/>
</dbReference>